<feature type="transmembrane region" description="Helical" evidence="1">
    <location>
        <begin position="311"/>
        <end position="327"/>
    </location>
</feature>
<feature type="transmembrane region" description="Helical" evidence="1">
    <location>
        <begin position="202"/>
        <end position="226"/>
    </location>
</feature>
<reference evidence="3 4" key="1">
    <citation type="submission" date="2018-10" db="EMBL/GenBank/DDBJ databases">
        <authorList>
            <person name="Li J."/>
        </authorList>
    </citation>
    <scope>NUCLEOTIDE SEQUENCE [LARGE SCALE GENOMIC DNA]</scope>
    <source>
        <strain evidence="3 4">IF 016277</strain>
    </source>
</reference>
<feature type="transmembrane region" description="Helical" evidence="1">
    <location>
        <begin position="288"/>
        <end position="305"/>
    </location>
</feature>
<keyword evidence="1" id="KW-0472">Membrane</keyword>
<keyword evidence="1" id="KW-1133">Transmembrane helix</keyword>
<dbReference type="InterPro" id="IPR006976">
    <property type="entry name" value="VanZ-like"/>
</dbReference>
<sequence>MLTPALIAIATGSGLAVVLMIPFIAASYRRRGGLTFWRSVGWLALLIYIIAIWCYTLLPVPSNADYPATRPSFDVTASLRDIKHYAHGSIQELLHNKAFLQVSLNVVLFMPLGFLIRTLFRRGFFIATLSGFALSLLVETTQLTAVWGLFPRPYRVFDVNDLMTNTLGAFLGSIFAFVFVGFARREEVEQRAPRPLTMGRRFLSMLCDLLFLWLLGSGLIIAVRFYRATVLGESGVDIVSDPQSDLLIGLIPVAIQFLTVMFSGVTIGEAAVLLGPIYGRVPAFFSRLLRFIFGLGGYVALTTIQNSVTEVILPFFVIATVIGVFATRDRRGLADAIAGSSVADARLIVDGAVRPSA</sequence>
<accession>A0A3L7A2Y5</accession>
<dbReference type="EMBL" id="RCUX01000010">
    <property type="protein sequence ID" value="RLP74547.1"/>
    <property type="molecule type" value="Genomic_DNA"/>
</dbReference>
<evidence type="ECO:0000256" key="1">
    <source>
        <dbReference type="SAM" id="Phobius"/>
    </source>
</evidence>
<feature type="transmembrane region" description="Helical" evidence="1">
    <location>
        <begin position="162"/>
        <end position="182"/>
    </location>
</feature>
<organism evidence="3 4">
    <name type="scientific">Mycetocola tolaasinivorans</name>
    <dbReference type="NCBI Taxonomy" id="76635"/>
    <lineage>
        <taxon>Bacteria</taxon>
        <taxon>Bacillati</taxon>
        <taxon>Actinomycetota</taxon>
        <taxon>Actinomycetes</taxon>
        <taxon>Micrococcales</taxon>
        <taxon>Microbacteriaceae</taxon>
        <taxon>Mycetocola</taxon>
    </lineage>
</organism>
<dbReference type="InterPro" id="IPR053150">
    <property type="entry name" value="Teicoplanin_resist-assoc"/>
</dbReference>
<feature type="transmembrane region" description="Helical" evidence="1">
    <location>
        <begin position="98"/>
        <end position="116"/>
    </location>
</feature>
<gene>
    <name evidence="3" type="ORF">D9V32_12725</name>
</gene>
<keyword evidence="1" id="KW-0812">Transmembrane</keyword>
<feature type="domain" description="VanZ-like" evidence="2">
    <location>
        <begin position="46"/>
        <end position="179"/>
    </location>
</feature>
<feature type="transmembrane region" description="Helical" evidence="1">
    <location>
        <begin position="40"/>
        <end position="58"/>
    </location>
</feature>
<evidence type="ECO:0000313" key="3">
    <source>
        <dbReference type="EMBL" id="RLP74547.1"/>
    </source>
</evidence>
<feature type="transmembrane region" description="Helical" evidence="1">
    <location>
        <begin position="123"/>
        <end position="150"/>
    </location>
</feature>
<dbReference type="PANTHER" id="PTHR36834:SF1">
    <property type="entry name" value="INTEGRAL MEMBRANE PROTEIN"/>
    <property type="match status" value="1"/>
</dbReference>
<evidence type="ECO:0000313" key="4">
    <source>
        <dbReference type="Proteomes" id="UP000272503"/>
    </source>
</evidence>
<dbReference type="AlphaFoldDB" id="A0A3L7A2Y5"/>
<evidence type="ECO:0000259" key="2">
    <source>
        <dbReference type="Pfam" id="PF04892"/>
    </source>
</evidence>
<dbReference type="PANTHER" id="PTHR36834">
    <property type="entry name" value="MEMBRANE PROTEIN-RELATED"/>
    <property type="match status" value="1"/>
</dbReference>
<name>A0A3L7A2Y5_9MICO</name>
<feature type="transmembrane region" description="Helical" evidence="1">
    <location>
        <begin position="246"/>
        <end position="267"/>
    </location>
</feature>
<protein>
    <submittedName>
        <fullName evidence="3">VanZ family protein</fullName>
    </submittedName>
</protein>
<feature type="transmembrane region" description="Helical" evidence="1">
    <location>
        <begin position="6"/>
        <end position="28"/>
    </location>
</feature>
<proteinExistence type="predicted"/>
<dbReference type="Proteomes" id="UP000272503">
    <property type="component" value="Unassembled WGS sequence"/>
</dbReference>
<keyword evidence="4" id="KW-1185">Reference proteome</keyword>
<comment type="caution">
    <text evidence="3">The sequence shown here is derived from an EMBL/GenBank/DDBJ whole genome shotgun (WGS) entry which is preliminary data.</text>
</comment>
<dbReference type="Pfam" id="PF04892">
    <property type="entry name" value="VanZ"/>
    <property type="match status" value="1"/>
</dbReference>